<gene>
    <name evidence="7" type="ORF">HK097_005294</name>
</gene>
<dbReference type="SUPFAM" id="SSF103506">
    <property type="entry name" value="Mitochondrial carrier"/>
    <property type="match status" value="1"/>
</dbReference>
<dbReference type="PROSITE" id="PS50920">
    <property type="entry name" value="SOLCAR"/>
    <property type="match status" value="1"/>
</dbReference>
<organism evidence="7 8">
    <name type="scientific">Rhizophlyctis rosea</name>
    <dbReference type="NCBI Taxonomy" id="64517"/>
    <lineage>
        <taxon>Eukaryota</taxon>
        <taxon>Fungi</taxon>
        <taxon>Fungi incertae sedis</taxon>
        <taxon>Chytridiomycota</taxon>
        <taxon>Chytridiomycota incertae sedis</taxon>
        <taxon>Chytridiomycetes</taxon>
        <taxon>Rhizophlyctidales</taxon>
        <taxon>Rhizophlyctidaceae</taxon>
        <taxon>Rhizophlyctis</taxon>
    </lineage>
</organism>
<keyword evidence="2 5" id="KW-0812">Transmembrane</keyword>
<proteinExistence type="inferred from homology"/>
<evidence type="ECO:0000256" key="4">
    <source>
        <dbReference type="ARBA" id="ARBA00023136"/>
    </source>
</evidence>
<evidence type="ECO:0000256" key="6">
    <source>
        <dbReference type="RuleBase" id="RU000488"/>
    </source>
</evidence>
<keyword evidence="8" id="KW-1185">Reference proteome</keyword>
<reference evidence="7" key="1">
    <citation type="submission" date="2020-05" db="EMBL/GenBank/DDBJ databases">
        <title>Phylogenomic resolution of chytrid fungi.</title>
        <authorList>
            <person name="Stajich J.E."/>
            <person name="Amses K."/>
            <person name="Simmons R."/>
            <person name="Seto K."/>
            <person name="Myers J."/>
            <person name="Bonds A."/>
            <person name="Quandt C.A."/>
            <person name="Barry K."/>
            <person name="Liu P."/>
            <person name="Grigoriev I."/>
            <person name="Longcore J.E."/>
            <person name="James T.Y."/>
        </authorList>
    </citation>
    <scope>NUCLEOTIDE SEQUENCE</scope>
    <source>
        <strain evidence="7">JEL0318</strain>
    </source>
</reference>
<comment type="caution">
    <text evidence="7">The sequence shown here is derived from an EMBL/GenBank/DDBJ whole genome shotgun (WGS) entry which is preliminary data.</text>
</comment>
<dbReference type="Proteomes" id="UP001212841">
    <property type="component" value="Unassembled WGS sequence"/>
</dbReference>
<dbReference type="InterPro" id="IPR018108">
    <property type="entry name" value="MCP_transmembrane"/>
</dbReference>
<dbReference type="GO" id="GO:0005739">
    <property type="term" value="C:mitochondrion"/>
    <property type="evidence" value="ECO:0007669"/>
    <property type="project" value="TreeGrafter"/>
</dbReference>
<accession>A0AAD5WZ04</accession>
<dbReference type="EMBL" id="JADGJD010002481">
    <property type="protein sequence ID" value="KAJ3032332.1"/>
    <property type="molecule type" value="Genomic_DNA"/>
</dbReference>
<dbReference type="AlphaFoldDB" id="A0AAD5WZ04"/>
<evidence type="ECO:0000256" key="5">
    <source>
        <dbReference type="PROSITE-ProRule" id="PRU00282"/>
    </source>
</evidence>
<dbReference type="InterPro" id="IPR053042">
    <property type="entry name" value="Mito_GTP/GDP_Carrier"/>
</dbReference>
<dbReference type="Pfam" id="PF00153">
    <property type="entry name" value="Mito_carr"/>
    <property type="match status" value="1"/>
</dbReference>
<dbReference type="PANTHER" id="PTHR46974:SF1">
    <property type="entry name" value="MITOCHONDRIAL GTP_GDP CARRIER PROTEIN 1"/>
    <property type="match status" value="1"/>
</dbReference>
<dbReference type="PANTHER" id="PTHR46974">
    <property type="entry name" value="MITOCHONDRIAL GTP/GDP CARRIER PROTEIN 1"/>
    <property type="match status" value="1"/>
</dbReference>
<evidence type="ECO:0000313" key="7">
    <source>
        <dbReference type="EMBL" id="KAJ3032332.1"/>
    </source>
</evidence>
<comment type="subcellular location">
    <subcellularLocation>
        <location evidence="1">Membrane</location>
        <topology evidence="1">Multi-pass membrane protein</topology>
    </subcellularLocation>
</comment>
<evidence type="ECO:0008006" key="9">
    <source>
        <dbReference type="Google" id="ProtNLM"/>
    </source>
</evidence>
<evidence type="ECO:0000256" key="2">
    <source>
        <dbReference type="ARBA" id="ARBA00022692"/>
    </source>
</evidence>
<dbReference type="GO" id="GO:0001409">
    <property type="term" value="F:guanine nucleotide transmembrane transporter activity"/>
    <property type="evidence" value="ECO:0007669"/>
    <property type="project" value="TreeGrafter"/>
</dbReference>
<comment type="similarity">
    <text evidence="6">Belongs to the mitochondrial carrier (TC 2.A.29) family.</text>
</comment>
<protein>
    <recommendedName>
        <fullName evidence="9">Mitochondrial carrier protein</fullName>
    </recommendedName>
</protein>
<dbReference type="InterPro" id="IPR023395">
    <property type="entry name" value="MCP_dom_sf"/>
</dbReference>
<keyword evidence="3" id="KW-1133">Transmembrane helix</keyword>
<name>A0AAD5WZ04_9FUNG</name>
<keyword evidence="4 5" id="KW-0472">Membrane</keyword>
<feature type="repeat" description="Solcar" evidence="5">
    <location>
        <begin position="377"/>
        <end position="459"/>
    </location>
</feature>
<evidence type="ECO:0000256" key="3">
    <source>
        <dbReference type="ARBA" id="ARBA00022989"/>
    </source>
</evidence>
<evidence type="ECO:0000313" key="8">
    <source>
        <dbReference type="Proteomes" id="UP001212841"/>
    </source>
</evidence>
<dbReference type="GO" id="GO:0016020">
    <property type="term" value="C:membrane"/>
    <property type="evidence" value="ECO:0007669"/>
    <property type="project" value="UniProtKB-SubCell"/>
</dbReference>
<sequence>MTEYEQIERSAPEVCMGVLRNADFLGMEGLVAKCFRRLAVLHADLASLSDFTHENIPFENLKTIIGHMTDDEVKLRAVLIWGRGIKDDVQSRMEPLICTTDDWSPSASLTPAALKGLVATYPHSKFVVPLRVVMAVLGDDKGVKRKAPGAVAVGRPKKTPRISTHAYFLTGLLQVHRGRLSQAGATTSTTNPSILNSLRHVLFSQSTGKGFLSSYLSLFKGIQYALVYKLGQRTYQFAGQPYVVRYLQSHHTPYFHHTFGPTRSNTAIQATAGLLIGIGEIMFLPLDALKVKSQTYTSTTLPTPPPTSTRPAKPPSPWLLLFNPKTLRDLYKGGTWTATRNSLGCFALFGTSSLVKDSFLSPPRNSPTSQQKPTPFHHHLLASLAGAAAAIAIASPLDVIKVRIQAYPVGQPVSGWTILKELLAKEGMRAFLKGLTPKLVATGPKMAFSYAVAQWMVGVFEKRRK</sequence>
<dbReference type="Gene3D" id="1.50.40.10">
    <property type="entry name" value="Mitochondrial carrier domain"/>
    <property type="match status" value="1"/>
</dbReference>
<keyword evidence="6" id="KW-0813">Transport</keyword>
<evidence type="ECO:0000256" key="1">
    <source>
        <dbReference type="ARBA" id="ARBA00004141"/>
    </source>
</evidence>